<dbReference type="GO" id="GO:0016787">
    <property type="term" value="F:hydrolase activity"/>
    <property type="evidence" value="ECO:0007669"/>
    <property type="project" value="UniProtKB-KW"/>
</dbReference>
<protein>
    <submittedName>
        <fullName evidence="2">MBL fold hydrolase</fullName>
    </submittedName>
</protein>
<feature type="domain" description="Metallo-beta-lactamase" evidence="1">
    <location>
        <begin position="25"/>
        <end position="194"/>
    </location>
</feature>
<accession>A0A7I8DAN5</accession>
<reference evidence="2 3" key="1">
    <citation type="submission" date="2020-08" db="EMBL/GenBank/DDBJ databases">
        <title>Complete Genome Sequence of Effusibacillus dendaii Strain skT53, Isolated from Farmland soil.</title>
        <authorList>
            <person name="Konishi T."/>
            <person name="Kawasaki H."/>
        </authorList>
    </citation>
    <scope>NUCLEOTIDE SEQUENCE [LARGE SCALE GENOMIC DNA]</scope>
    <source>
        <strain evidence="3">skT53</strain>
    </source>
</reference>
<dbReference type="Gene3D" id="3.60.15.10">
    <property type="entry name" value="Ribonuclease Z/Hydroxyacylglutathione hydrolase-like"/>
    <property type="match status" value="1"/>
</dbReference>
<keyword evidence="2" id="KW-0378">Hydrolase</keyword>
<keyword evidence="3" id="KW-1185">Reference proteome</keyword>
<dbReference type="Proteomes" id="UP000593802">
    <property type="component" value="Chromosome"/>
</dbReference>
<sequence length="268" mass="30290">MIKIHHHEDVVCAEGIVQMGERNSSVYVFFVDGLLVDTGPQSLENDLISFYQSIDFDSVVLTHSHEDHVGTASWIEKNRNVPIFIHASGVDFCSQPADYPKYRQIRWGIRKEFTAQPLGQSIQSQSHTWKVIYTPGHASDHVALLNENTGILFSGDLFLTPKTKVIMRDESVPVIMNSIRSVLSYDFQTMFCSHAGYIADGKTMLKIKLDDLENLSGDIMHLHKLGLSLTEIDKQLFPKKYPIVLASEGEFDSLHIVRSVIGNQENDW</sequence>
<evidence type="ECO:0000259" key="1">
    <source>
        <dbReference type="SMART" id="SM00849"/>
    </source>
</evidence>
<dbReference type="PANTHER" id="PTHR23131:SF4">
    <property type="entry name" value="METALLO-BETA-LACTAMASE SUPERFAMILY POTEIN"/>
    <property type="match status" value="1"/>
</dbReference>
<dbReference type="SMART" id="SM00849">
    <property type="entry name" value="Lactamase_B"/>
    <property type="match status" value="1"/>
</dbReference>
<dbReference type="Pfam" id="PF00753">
    <property type="entry name" value="Lactamase_B"/>
    <property type="match status" value="1"/>
</dbReference>
<dbReference type="PANTHER" id="PTHR23131">
    <property type="entry name" value="ENDORIBONUCLEASE LACTB2"/>
    <property type="match status" value="1"/>
</dbReference>
<name>A0A7I8DAN5_9BACL</name>
<evidence type="ECO:0000313" key="2">
    <source>
        <dbReference type="EMBL" id="BCJ87253.1"/>
    </source>
</evidence>
<dbReference type="AlphaFoldDB" id="A0A7I8DAN5"/>
<evidence type="ECO:0000313" key="3">
    <source>
        <dbReference type="Proteomes" id="UP000593802"/>
    </source>
</evidence>
<gene>
    <name evidence="2" type="ORF">skT53_22380</name>
</gene>
<dbReference type="InterPro" id="IPR036866">
    <property type="entry name" value="RibonucZ/Hydroxyglut_hydro"/>
</dbReference>
<proteinExistence type="predicted"/>
<dbReference type="RefSeq" id="WP_200757047.1">
    <property type="nucleotide sequence ID" value="NZ_AP023366.1"/>
</dbReference>
<dbReference type="InterPro" id="IPR001279">
    <property type="entry name" value="Metallo-B-lactamas"/>
</dbReference>
<dbReference type="InterPro" id="IPR050662">
    <property type="entry name" value="Sec-metab_biosynth-thioest"/>
</dbReference>
<dbReference type="SUPFAM" id="SSF56281">
    <property type="entry name" value="Metallo-hydrolase/oxidoreductase"/>
    <property type="match status" value="1"/>
</dbReference>
<dbReference type="KEGG" id="eff:skT53_22380"/>
<organism evidence="2 3">
    <name type="scientific">Effusibacillus dendaii</name>
    <dbReference type="NCBI Taxonomy" id="2743772"/>
    <lineage>
        <taxon>Bacteria</taxon>
        <taxon>Bacillati</taxon>
        <taxon>Bacillota</taxon>
        <taxon>Bacilli</taxon>
        <taxon>Bacillales</taxon>
        <taxon>Alicyclobacillaceae</taxon>
        <taxon>Effusibacillus</taxon>
    </lineage>
</organism>
<dbReference type="EMBL" id="AP023366">
    <property type="protein sequence ID" value="BCJ87253.1"/>
    <property type="molecule type" value="Genomic_DNA"/>
</dbReference>